<dbReference type="PANTHER" id="PTHR44936">
    <property type="entry name" value="SENSOR PROTEIN CREC"/>
    <property type="match status" value="1"/>
</dbReference>
<keyword evidence="14" id="KW-0460">Magnesium</keyword>
<evidence type="ECO:0000256" key="13">
    <source>
        <dbReference type="ARBA" id="ARBA00022840"/>
    </source>
</evidence>
<comment type="subcellular location">
    <subcellularLocation>
        <location evidence="4">Cell membrane</location>
        <topology evidence="4">Multi-pass membrane protein</topology>
    </subcellularLocation>
</comment>
<dbReference type="CDD" id="cd00082">
    <property type="entry name" value="HisKA"/>
    <property type="match status" value="1"/>
</dbReference>
<keyword evidence="8" id="KW-0808">Transferase</keyword>
<keyword evidence="10" id="KW-0547">Nucleotide-binding</keyword>
<dbReference type="Proteomes" id="UP000185696">
    <property type="component" value="Unassembled WGS sequence"/>
</dbReference>
<dbReference type="InterPro" id="IPR036097">
    <property type="entry name" value="HisK_dim/P_sf"/>
</dbReference>
<keyword evidence="11 26" id="KW-0418">Kinase</keyword>
<evidence type="ECO:0000259" key="25">
    <source>
        <dbReference type="PROSITE" id="PS50885"/>
    </source>
</evidence>
<evidence type="ECO:0000256" key="11">
    <source>
        <dbReference type="ARBA" id="ARBA00022777"/>
    </source>
</evidence>
<dbReference type="EC" id="2.7.13.3" evidence="5"/>
<keyword evidence="27" id="KW-1185">Reference proteome</keyword>
<feature type="domain" description="HAMP" evidence="25">
    <location>
        <begin position="150"/>
        <end position="202"/>
    </location>
</feature>
<dbReference type="Pfam" id="PF18092">
    <property type="entry name" value="DraK_HK_N"/>
    <property type="match status" value="1"/>
</dbReference>
<evidence type="ECO:0000256" key="18">
    <source>
        <dbReference type="ARBA" id="ARBA00023016"/>
    </source>
</evidence>
<dbReference type="Gene3D" id="3.30.565.10">
    <property type="entry name" value="Histidine kinase-like ATPase, C-terminal domain"/>
    <property type="match status" value="1"/>
</dbReference>
<proteinExistence type="predicted"/>
<dbReference type="PRINTS" id="PR00344">
    <property type="entry name" value="BCTRLSENSOR"/>
</dbReference>
<dbReference type="SUPFAM" id="SSF47384">
    <property type="entry name" value="Homodimeric domain of signal transducing histidine kinase"/>
    <property type="match status" value="1"/>
</dbReference>
<evidence type="ECO:0000256" key="16">
    <source>
        <dbReference type="ARBA" id="ARBA00022989"/>
    </source>
</evidence>
<dbReference type="EMBL" id="MSIF01000053">
    <property type="protein sequence ID" value="OLF04247.1"/>
    <property type="molecule type" value="Genomic_DNA"/>
</dbReference>
<keyword evidence="17" id="KW-0902">Two-component regulatory system</keyword>
<dbReference type="GO" id="GO:0005524">
    <property type="term" value="F:ATP binding"/>
    <property type="evidence" value="ECO:0007669"/>
    <property type="project" value="UniProtKB-KW"/>
</dbReference>
<evidence type="ECO:0000256" key="22">
    <source>
        <dbReference type="ARBA" id="ARBA00041776"/>
    </source>
</evidence>
<dbReference type="InterPro" id="IPR003661">
    <property type="entry name" value="HisK_dim/P_dom"/>
</dbReference>
<evidence type="ECO:0000256" key="17">
    <source>
        <dbReference type="ARBA" id="ARBA00023012"/>
    </source>
</evidence>
<evidence type="ECO:0000256" key="8">
    <source>
        <dbReference type="ARBA" id="ARBA00022679"/>
    </source>
</evidence>
<evidence type="ECO:0000256" key="19">
    <source>
        <dbReference type="ARBA" id="ARBA00023026"/>
    </source>
</evidence>
<keyword evidence="16 23" id="KW-1133">Transmembrane helix</keyword>
<evidence type="ECO:0000256" key="15">
    <source>
        <dbReference type="ARBA" id="ARBA00022912"/>
    </source>
</evidence>
<dbReference type="PROSITE" id="PS51257">
    <property type="entry name" value="PROKAR_LIPOPROTEIN"/>
    <property type="match status" value="1"/>
</dbReference>
<evidence type="ECO:0000256" key="9">
    <source>
        <dbReference type="ARBA" id="ARBA00022692"/>
    </source>
</evidence>
<evidence type="ECO:0000256" key="1">
    <source>
        <dbReference type="ARBA" id="ARBA00000085"/>
    </source>
</evidence>
<evidence type="ECO:0000256" key="3">
    <source>
        <dbReference type="ARBA" id="ARBA00001946"/>
    </source>
</evidence>
<protein>
    <recommendedName>
        <fullName evidence="21">Signal transduction histidine-protein kinase/phosphatase MprB</fullName>
        <ecNumber evidence="5">2.7.13.3</ecNumber>
    </recommendedName>
    <alternativeName>
        <fullName evidence="22">Mycobacterial persistence regulator B</fullName>
    </alternativeName>
</protein>
<evidence type="ECO:0000256" key="2">
    <source>
        <dbReference type="ARBA" id="ARBA00001936"/>
    </source>
</evidence>
<evidence type="ECO:0000256" key="12">
    <source>
        <dbReference type="ARBA" id="ARBA00022801"/>
    </source>
</evidence>
<dbReference type="OrthoDB" id="5499837at2"/>
<comment type="cofactor">
    <cofactor evidence="3">
        <name>Mg(2+)</name>
        <dbReference type="ChEBI" id="CHEBI:18420"/>
    </cofactor>
</comment>
<dbReference type="InterPro" id="IPR040868">
    <property type="entry name" value="DraK_HK_N"/>
</dbReference>
<evidence type="ECO:0000256" key="4">
    <source>
        <dbReference type="ARBA" id="ARBA00004651"/>
    </source>
</evidence>
<gene>
    <name evidence="26" type="ORF">BLA60_41685</name>
</gene>
<feature type="transmembrane region" description="Helical" evidence="23">
    <location>
        <begin position="128"/>
        <end position="149"/>
    </location>
</feature>
<evidence type="ECO:0000256" key="7">
    <source>
        <dbReference type="ARBA" id="ARBA00022553"/>
    </source>
</evidence>
<dbReference type="GO" id="GO:0005886">
    <property type="term" value="C:plasma membrane"/>
    <property type="evidence" value="ECO:0007669"/>
    <property type="project" value="UniProtKB-SubCell"/>
</dbReference>
<dbReference type="RefSeq" id="WP_075138638.1">
    <property type="nucleotide sequence ID" value="NZ_MSIF01000053.1"/>
</dbReference>
<feature type="domain" description="Histidine kinase" evidence="24">
    <location>
        <begin position="210"/>
        <end position="412"/>
    </location>
</feature>
<evidence type="ECO:0000313" key="26">
    <source>
        <dbReference type="EMBL" id="OLF04247.1"/>
    </source>
</evidence>
<dbReference type="InterPro" id="IPR003594">
    <property type="entry name" value="HATPase_dom"/>
</dbReference>
<keyword evidence="13" id="KW-0067">ATP-binding</keyword>
<dbReference type="Pfam" id="PF00672">
    <property type="entry name" value="HAMP"/>
    <property type="match status" value="1"/>
</dbReference>
<dbReference type="InterPro" id="IPR005467">
    <property type="entry name" value="His_kinase_dom"/>
</dbReference>
<evidence type="ECO:0000259" key="24">
    <source>
        <dbReference type="PROSITE" id="PS50109"/>
    </source>
</evidence>
<dbReference type="InterPro" id="IPR036890">
    <property type="entry name" value="HATPase_C_sf"/>
</dbReference>
<keyword evidence="15" id="KW-0904">Protein phosphatase</keyword>
<dbReference type="InterPro" id="IPR004358">
    <property type="entry name" value="Sig_transdc_His_kin-like_C"/>
</dbReference>
<evidence type="ECO:0000256" key="14">
    <source>
        <dbReference type="ARBA" id="ARBA00022842"/>
    </source>
</evidence>
<comment type="cofactor">
    <cofactor evidence="2">
        <name>Mn(2+)</name>
        <dbReference type="ChEBI" id="CHEBI:29035"/>
    </cofactor>
</comment>
<keyword evidence="9 23" id="KW-0812">Transmembrane</keyword>
<dbReference type="Gene3D" id="1.10.287.130">
    <property type="match status" value="1"/>
</dbReference>
<dbReference type="InterPro" id="IPR003660">
    <property type="entry name" value="HAMP_dom"/>
</dbReference>
<comment type="caution">
    <text evidence="26">The sequence shown here is derived from an EMBL/GenBank/DDBJ whole genome shotgun (WGS) entry which is preliminary data.</text>
</comment>
<keyword evidence="6" id="KW-1003">Cell membrane</keyword>
<keyword evidence="12" id="KW-0378">Hydrolase</keyword>
<evidence type="ECO:0000256" key="6">
    <source>
        <dbReference type="ARBA" id="ARBA00022475"/>
    </source>
</evidence>
<dbReference type="SUPFAM" id="SSF55874">
    <property type="entry name" value="ATPase domain of HSP90 chaperone/DNA topoisomerase II/histidine kinase"/>
    <property type="match status" value="1"/>
</dbReference>
<evidence type="ECO:0000256" key="10">
    <source>
        <dbReference type="ARBA" id="ARBA00022741"/>
    </source>
</evidence>
<dbReference type="PROSITE" id="PS50109">
    <property type="entry name" value="HIS_KIN"/>
    <property type="match status" value="1"/>
</dbReference>
<comment type="catalytic activity">
    <reaction evidence="1">
        <text>ATP + protein L-histidine = ADP + protein N-phospho-L-histidine.</text>
        <dbReference type="EC" id="2.7.13.3"/>
    </reaction>
</comment>
<reference evidence="26 27" key="1">
    <citation type="submission" date="2016-12" db="EMBL/GenBank/DDBJ databases">
        <title>The draft genome sequence of Actinophytocola xinjiangensis.</title>
        <authorList>
            <person name="Wang W."/>
            <person name="Yuan L."/>
        </authorList>
    </citation>
    <scope>NUCLEOTIDE SEQUENCE [LARGE SCALE GENOMIC DNA]</scope>
    <source>
        <strain evidence="26 27">CGMCC 4.4663</strain>
    </source>
</reference>
<keyword evidence="23" id="KW-0472">Membrane</keyword>
<evidence type="ECO:0000256" key="20">
    <source>
        <dbReference type="ARBA" id="ARBA00023211"/>
    </source>
</evidence>
<dbReference type="InterPro" id="IPR050980">
    <property type="entry name" value="2C_sensor_his_kinase"/>
</dbReference>
<evidence type="ECO:0000256" key="23">
    <source>
        <dbReference type="SAM" id="Phobius"/>
    </source>
</evidence>
<accession>A0A7Z1ASV6</accession>
<dbReference type="GO" id="GO:0004721">
    <property type="term" value="F:phosphoprotein phosphatase activity"/>
    <property type="evidence" value="ECO:0007669"/>
    <property type="project" value="UniProtKB-KW"/>
</dbReference>
<dbReference type="PANTHER" id="PTHR44936:SF9">
    <property type="entry name" value="SENSOR PROTEIN CREC"/>
    <property type="match status" value="1"/>
</dbReference>
<dbReference type="GO" id="GO:0000155">
    <property type="term" value="F:phosphorelay sensor kinase activity"/>
    <property type="evidence" value="ECO:0007669"/>
    <property type="project" value="InterPro"/>
</dbReference>
<dbReference type="SMART" id="SM00387">
    <property type="entry name" value="HATPase_c"/>
    <property type="match status" value="1"/>
</dbReference>
<dbReference type="AlphaFoldDB" id="A0A7Z1ASV6"/>
<name>A0A7Z1ASV6_9PSEU</name>
<dbReference type="PROSITE" id="PS50885">
    <property type="entry name" value="HAMP"/>
    <property type="match status" value="1"/>
</dbReference>
<dbReference type="Pfam" id="PF02518">
    <property type="entry name" value="HATPase_c"/>
    <property type="match status" value="1"/>
</dbReference>
<keyword evidence="18" id="KW-0346">Stress response</keyword>
<evidence type="ECO:0000256" key="21">
    <source>
        <dbReference type="ARBA" id="ARBA00040454"/>
    </source>
</evidence>
<keyword evidence="7" id="KW-0597">Phosphoprotein</keyword>
<organism evidence="26 27">
    <name type="scientific">Actinophytocola xinjiangensis</name>
    <dbReference type="NCBI Taxonomy" id="485602"/>
    <lineage>
        <taxon>Bacteria</taxon>
        <taxon>Bacillati</taxon>
        <taxon>Actinomycetota</taxon>
        <taxon>Actinomycetes</taxon>
        <taxon>Pseudonocardiales</taxon>
        <taxon>Pseudonocardiaceae</taxon>
    </lineage>
</organism>
<keyword evidence="20" id="KW-0464">Manganese</keyword>
<evidence type="ECO:0000313" key="27">
    <source>
        <dbReference type="Proteomes" id="UP000185696"/>
    </source>
</evidence>
<sequence length="428" mass="45661">MRRRILLAILLAVTVTACLLGIPLGYTATAIVESLTRENLSIQVRQIAATLDDELANGRQLDLASVQIAVPPGGHLLVTLPDTSEEYTLGEDLGEDTVSESVPIVQHGTVRLSIDAGPMRTTQTQMTLLVALVVVATIGIGSVVAILTARRLARPLRHVAERASRLGAGDFRLDRTRYQVQELDRVAEALDASATALAQLVQRERELVGDVSHQVRSRLTSLQLRIEELTAVHDEDIAREAGAALEQAERLADVLDELMAAAREARAVGAEPVDLGAELLGIADEWRTPLRAGGRSLKLRVQDGLLAKVSPARLREVIGVLLDNALRHGGGAVTLSARDDASGDTVLIEVSDTGAGVPDELAEHIFERGVSGGGSTGLGLALARALIDSDGGRLELSTKRPATFTVFLPVPRAGDVQGVRWPTERFPR</sequence>
<keyword evidence="19" id="KW-0843">Virulence</keyword>
<evidence type="ECO:0000256" key="5">
    <source>
        <dbReference type="ARBA" id="ARBA00012438"/>
    </source>
</evidence>